<dbReference type="InterPro" id="IPR011042">
    <property type="entry name" value="6-blade_b-propeller_TolB-like"/>
</dbReference>
<dbReference type="Pfam" id="PF07676">
    <property type="entry name" value="PD40"/>
    <property type="match status" value="5"/>
</dbReference>
<organism evidence="4 5">
    <name type="scientific">Pseudopedobacter beijingensis</name>
    <dbReference type="NCBI Taxonomy" id="1207056"/>
    <lineage>
        <taxon>Bacteria</taxon>
        <taxon>Pseudomonadati</taxon>
        <taxon>Bacteroidota</taxon>
        <taxon>Sphingobacteriia</taxon>
        <taxon>Sphingobacteriales</taxon>
        <taxon>Sphingobacteriaceae</taxon>
        <taxon>Pseudopedobacter</taxon>
    </lineage>
</organism>
<name>A0ABW4IG77_9SPHI</name>
<feature type="domain" description="Peptidase MA-like" evidence="3">
    <location>
        <begin position="87"/>
        <end position="273"/>
    </location>
</feature>
<dbReference type="SUPFAM" id="SSF82171">
    <property type="entry name" value="DPP6 N-terminal domain-like"/>
    <property type="match status" value="1"/>
</dbReference>
<evidence type="ECO:0000313" key="5">
    <source>
        <dbReference type="Proteomes" id="UP001597118"/>
    </source>
</evidence>
<dbReference type="RefSeq" id="WP_379664132.1">
    <property type="nucleotide sequence ID" value="NZ_JBHUDG010000050.1"/>
</dbReference>
<accession>A0ABW4IG77</accession>
<proteinExistence type="inferred from homology"/>
<reference evidence="5" key="1">
    <citation type="journal article" date="2019" name="Int. J. Syst. Evol. Microbiol.">
        <title>The Global Catalogue of Microorganisms (GCM) 10K type strain sequencing project: providing services to taxonomists for standard genome sequencing and annotation.</title>
        <authorList>
            <consortium name="The Broad Institute Genomics Platform"/>
            <consortium name="The Broad Institute Genome Sequencing Center for Infectious Disease"/>
            <person name="Wu L."/>
            <person name="Ma J."/>
        </authorList>
    </citation>
    <scope>NUCLEOTIDE SEQUENCE [LARGE SCALE GENOMIC DNA]</scope>
    <source>
        <strain evidence="5">CCUG 53762</strain>
    </source>
</reference>
<evidence type="ECO:0000259" key="3">
    <source>
        <dbReference type="Pfam" id="PF13485"/>
    </source>
</evidence>
<feature type="signal peptide" evidence="2">
    <location>
        <begin position="1"/>
        <end position="30"/>
    </location>
</feature>
<keyword evidence="5" id="KW-1185">Reference proteome</keyword>
<dbReference type="Pfam" id="PF13485">
    <property type="entry name" value="Peptidase_MA_2"/>
    <property type="match status" value="1"/>
</dbReference>
<dbReference type="Proteomes" id="UP001597118">
    <property type="component" value="Unassembled WGS sequence"/>
</dbReference>
<protein>
    <submittedName>
        <fullName evidence="4">Peptidase MA family metallohydrolase</fullName>
    </submittedName>
</protein>
<dbReference type="InterPro" id="IPR011659">
    <property type="entry name" value="WD40"/>
</dbReference>
<comment type="caution">
    <text evidence="4">The sequence shown here is derived from an EMBL/GenBank/DDBJ whole genome shotgun (WGS) entry which is preliminary data.</text>
</comment>
<keyword evidence="2" id="KW-0732">Signal</keyword>
<dbReference type="PANTHER" id="PTHR36842">
    <property type="entry name" value="PROTEIN TOLB HOMOLOG"/>
    <property type="match status" value="1"/>
</dbReference>
<dbReference type="Gene3D" id="2.120.10.30">
    <property type="entry name" value="TolB, C-terminal domain"/>
    <property type="match status" value="2"/>
</dbReference>
<evidence type="ECO:0000256" key="1">
    <source>
        <dbReference type="ARBA" id="ARBA00009820"/>
    </source>
</evidence>
<evidence type="ECO:0000313" key="4">
    <source>
        <dbReference type="EMBL" id="MFD1631766.1"/>
    </source>
</evidence>
<gene>
    <name evidence="4" type="ORF">ACFSAH_17970</name>
</gene>
<dbReference type="PANTHER" id="PTHR36842:SF1">
    <property type="entry name" value="PROTEIN TOLB"/>
    <property type="match status" value="1"/>
</dbReference>
<feature type="chain" id="PRO_5046597491" evidence="2">
    <location>
        <begin position="31"/>
        <end position="1054"/>
    </location>
</feature>
<dbReference type="EMBL" id="JBHUDG010000050">
    <property type="protein sequence ID" value="MFD1631766.1"/>
    <property type="molecule type" value="Genomic_DNA"/>
</dbReference>
<evidence type="ECO:0000256" key="2">
    <source>
        <dbReference type="SAM" id="SignalP"/>
    </source>
</evidence>
<comment type="similarity">
    <text evidence="1">Belongs to the TolB family.</text>
</comment>
<sequence length="1054" mass="118650">MNVTLKNIIFKSSIALVAIGLSVFGQTAKAQYFGQNKVRYKNLKFQVYETPHFHLYYYTKNDSVIKNFAKESEAWYALHQQIFRDTFRKPNPIILYGNSPEFQQTTIIDGEIGVGTGGVTEGMKNRVFMPLQEINFQTRHVLGHELVHAFQYHTLIENDSTELQNIGNIPLWMVEGMAEYLSLGKVDANTAMWMRDAVLNKDIPSLRDLTENSKYFPYRYGQAFWAFIGSTYGDTTIMPFFKSTAKFGYEMAIRRTFGYDERTLSSLWKSALENTYKPMLKDSSQTTPIGNKLIDNVNGGEMNVAPAISPDGKYIAFLSEKDLFSIDLFLADAKTGKIIKKLTSRTKNGHIDEFNFIESAGAWSPDGKQFAFSAFSKGRNQLIIIDIANGKSVLEKAMGDVEQFGNLTWSPNGKDIAFTGLQHGQSDIFSYNLDTDQVTQLTNDKYTDFQPSYSSDGTKIVFSTDRLDLDKGLSSYISMNLAVLDIASKTVKNINIFPGANNFNPVYDSKDNHIYFLSNRDGFRNLYKYRIADESISQLTDYFTGISGITENSPALSISKNDEIVYSYYRSQRYTLYNANASDFKEQSKTVSSDHVDLTAATLPPFKYVGVDIVNKNLQNFLAYDDTPASSIQHIPYKPQFKLDYIASNGVGVSASRFGTGMSSGVQAIFSDILNTNQIFAAASVNGEIYDLGAQLAYINQESRWNWGGAISHIPYQTGTYGAKLSTLNGQNNTQYPVYEEYIDIIRIFEESAQAFTLYPFNKTTRVEFGTGISRYSYRVDRYSTYYDYTTINGAIYPTYAIRQDKRKISKEEYAATSRYSLNPFTVFQVNTALVGDNSYFGVAAPLGGYRYKIGIEQNFGSYTYTSPTIDLRKYIRVKPVTFAGRLYGYGRLGDVNQQLYPLYIGYPYLIRGFEAVSFYNGNNGENGFNINQLMGNRIAVANLEMRLPFTGPEKLAAVPSKFLFSDLNLFFDAGLAWDKGEKVKFGKLAPGVIGKDNDGVPIYEDVKVPVYSVGVSARVNIFGYFVLEPYLAWPFNRTEVKKPVVGLGFAPGW</sequence>
<dbReference type="InterPro" id="IPR039568">
    <property type="entry name" value="Peptidase_MA-like_dom"/>
</dbReference>